<gene>
    <name evidence="1" type="ORF">LTR37_005293</name>
</gene>
<name>A0ACC3NK23_9PEZI</name>
<keyword evidence="2" id="KW-1185">Reference proteome</keyword>
<evidence type="ECO:0000313" key="1">
    <source>
        <dbReference type="EMBL" id="KAK3718178.1"/>
    </source>
</evidence>
<dbReference type="Proteomes" id="UP001281147">
    <property type="component" value="Unassembled WGS sequence"/>
</dbReference>
<organism evidence="1 2">
    <name type="scientific">Vermiconidia calcicola</name>
    <dbReference type="NCBI Taxonomy" id="1690605"/>
    <lineage>
        <taxon>Eukaryota</taxon>
        <taxon>Fungi</taxon>
        <taxon>Dikarya</taxon>
        <taxon>Ascomycota</taxon>
        <taxon>Pezizomycotina</taxon>
        <taxon>Dothideomycetes</taxon>
        <taxon>Dothideomycetidae</taxon>
        <taxon>Mycosphaerellales</taxon>
        <taxon>Extremaceae</taxon>
        <taxon>Vermiconidia</taxon>
    </lineage>
</organism>
<dbReference type="EMBL" id="JAUTXU010000033">
    <property type="protein sequence ID" value="KAK3718178.1"/>
    <property type="molecule type" value="Genomic_DNA"/>
</dbReference>
<comment type="caution">
    <text evidence="1">The sequence shown here is derived from an EMBL/GenBank/DDBJ whole genome shotgun (WGS) entry which is preliminary data.</text>
</comment>
<evidence type="ECO:0000313" key="2">
    <source>
        <dbReference type="Proteomes" id="UP001281147"/>
    </source>
</evidence>
<accession>A0ACC3NK23</accession>
<reference evidence="1" key="1">
    <citation type="submission" date="2023-07" db="EMBL/GenBank/DDBJ databases">
        <title>Black Yeasts Isolated from many extreme environments.</title>
        <authorList>
            <person name="Coleine C."/>
            <person name="Stajich J.E."/>
            <person name="Selbmann L."/>
        </authorList>
    </citation>
    <scope>NUCLEOTIDE SEQUENCE</scope>
    <source>
        <strain evidence="1">CCFEE 5714</strain>
    </source>
</reference>
<sequence length="833" mass="91235">MHPIALISAAAPLVLAQGGLVINPKNANDGTTGTASIPIDLSRLVNNRGFAMRPGDADFDGLHSGYPAEYLPPADLTYSGVNFIFPQYKESGDDNVLAQGQTIQPPKGRYFSVHMLAAAETAIATGFVNATFSDGTISSSPVLVDPFWDWPYPYGGDLIFPHYLTNSSVDYNRSMIFQSINWLDSTKELVSLHLPNVTAGASTGVGGEVEETRLHIFAVSMVPATGSGIDLEVQFARSTKMWMEGTNKTQIVEVRVNNMGNEWVLANNSVKVTVSASGLRTVVPAVINRLRPGDQAILHVGVENTEGVAAGITGPATVHIEGEGVQTSYTFDAMYGVPLYEPTFESIYSHEAPTWYTSAKYGIFIHWGLYSVPGWGNKGDRESYAEWYWWNMNSGPDTIDQTYQYNLRTYGRDHVYDDFIEGFTADAFDPKEWVDLFADAGAQYFVQVSKHHDGYAVFDLPDNVTQRTSVAQFPHMNLLQMIFDAADQYQPHLHKATYYSLPEWFSPAYEPYGFGSWPGGNATNPYTNKTLEYTGFVPVDDYITDIMLPQMNTLADMGTEIMWCDIGGPNMTAEFAANYFNSQAEQSRQVLINNRCGLPGDFDTPEYAQYESVQIRRWETSLGMDPFSYGYNRATPTSAYLTPQGIVTSLMDIISKNGNFLLDVGPQANGTIIAIEQDNLRAAGQWITSHAEAILTRRTGSSRRKKNENAFYITTLFPPNSTLVLDSPVPYVEGDKVEVIGGEMAGTVIPSRLMENGSLELTISEGVRDADKYSWVFKIPFGGVEQGEANSSALAPPTNSASPAAATGGAPKVYQPPVLLAALLACGFSLLLV</sequence>
<protein>
    <submittedName>
        <fullName evidence="1">Uncharacterized protein</fullName>
    </submittedName>
</protein>
<proteinExistence type="predicted"/>